<dbReference type="EMBL" id="WQRF01000002">
    <property type="protein sequence ID" value="MVS99258.1"/>
    <property type="molecule type" value="Genomic_DNA"/>
</dbReference>
<keyword evidence="1" id="KW-0732">Signal</keyword>
<dbReference type="GO" id="GO:0016829">
    <property type="term" value="F:lyase activity"/>
    <property type="evidence" value="ECO:0007669"/>
    <property type="project" value="UniProtKB-KW"/>
</dbReference>
<evidence type="ECO:0000256" key="2">
    <source>
        <dbReference type="ARBA" id="ARBA00023239"/>
    </source>
</evidence>
<sequence length="497" mass="54215">MKDFLVTSKCFGIVALYAAAIVPVIANDTVKFAQEALLELGQDPGPIDGAWGGKSRTALNAVRVDQGLPPTEDLSGSSIQLLHQMLPGARTTSQPGLVVTDPVARRSYLQGEGEPVRLRHCRNRLNLPTLDGSETPVTQFTEEATTGGYISDGEDWMSPMAEKLVMSGMECLASSDRACEQIVDTVLNWAQADALQTPVPRRSGSEDFDGVAWMANVVLTPMIVNYATARQLVEVDPADDAQIIDWLYDRANHYNFVVEHDGPEVDRFNKEARNHAVAATMPIVALGSLIGDRVMLEKGIERWQASLSSMRNDGSFPTETQRGARSLHYTGAQLSHLHALAEVSRAQGVDLYDVAGSNDQTIHDAVAFAVQAWGDYDLVRNYAEVNHASPGSPDSPYATFFEGYFSWLPAYAERFPDHENIEAIRGTELDPVICSEGHIADGKSDDWWCSAAGEQPLTIPSMLHDHSTRFAVGSHWMGYMSGCFSSTMPTLLPVSAP</sequence>
<feature type="domain" description="Alginate lyase" evidence="3">
    <location>
        <begin position="154"/>
        <end position="372"/>
    </location>
</feature>
<evidence type="ECO:0000259" key="3">
    <source>
        <dbReference type="Pfam" id="PF05426"/>
    </source>
</evidence>
<dbReference type="InterPro" id="IPR036365">
    <property type="entry name" value="PGBD-like_sf"/>
</dbReference>
<keyword evidence="5" id="KW-1185">Reference proteome</keyword>
<evidence type="ECO:0000256" key="1">
    <source>
        <dbReference type="ARBA" id="ARBA00022729"/>
    </source>
</evidence>
<dbReference type="Proteomes" id="UP000438106">
    <property type="component" value="Unassembled WGS sequence"/>
</dbReference>
<proteinExistence type="predicted"/>
<organism evidence="4 5">
    <name type="scientific">Devosia marina</name>
    <dbReference type="NCBI Taxonomy" id="2683198"/>
    <lineage>
        <taxon>Bacteria</taxon>
        <taxon>Pseudomonadati</taxon>
        <taxon>Pseudomonadota</taxon>
        <taxon>Alphaproteobacteria</taxon>
        <taxon>Hyphomicrobiales</taxon>
        <taxon>Devosiaceae</taxon>
        <taxon>Devosia</taxon>
    </lineage>
</organism>
<dbReference type="Gene3D" id="1.50.10.100">
    <property type="entry name" value="Chondroitin AC/alginate lyase"/>
    <property type="match status" value="1"/>
</dbReference>
<name>A0A7X3FR55_9HYPH</name>
<dbReference type="SUPFAM" id="SSF48230">
    <property type="entry name" value="Chondroitin AC/alginate lyase"/>
    <property type="match status" value="1"/>
</dbReference>
<accession>A0A7X3FR55</accession>
<protein>
    <recommendedName>
        <fullName evidence="3">Alginate lyase domain-containing protein</fullName>
    </recommendedName>
</protein>
<keyword evidence="2" id="KW-0456">Lyase</keyword>
<reference evidence="4 5" key="1">
    <citation type="submission" date="2019-12" db="EMBL/GenBank/DDBJ databases">
        <title>Devosia maris sp. nov., isolated from the deep seawater.</title>
        <authorList>
            <person name="Liu Y."/>
        </authorList>
    </citation>
    <scope>NUCLEOTIDE SEQUENCE [LARGE SCALE GENOMIC DNA]</scope>
    <source>
        <strain evidence="4 5">L53-10-65</strain>
    </source>
</reference>
<dbReference type="RefSeq" id="WP_157290131.1">
    <property type="nucleotide sequence ID" value="NZ_WQRF01000002.1"/>
</dbReference>
<dbReference type="AlphaFoldDB" id="A0A7X3FR55"/>
<gene>
    <name evidence="4" type="ORF">GO014_09520</name>
</gene>
<dbReference type="InterPro" id="IPR008929">
    <property type="entry name" value="Chondroitin_lyas"/>
</dbReference>
<dbReference type="SUPFAM" id="SSF47090">
    <property type="entry name" value="PGBD-like"/>
    <property type="match status" value="1"/>
</dbReference>
<evidence type="ECO:0000313" key="4">
    <source>
        <dbReference type="EMBL" id="MVS99258.1"/>
    </source>
</evidence>
<dbReference type="InterPro" id="IPR008397">
    <property type="entry name" value="Alginate_lyase_dom"/>
</dbReference>
<dbReference type="GO" id="GO:0042597">
    <property type="term" value="C:periplasmic space"/>
    <property type="evidence" value="ECO:0007669"/>
    <property type="project" value="InterPro"/>
</dbReference>
<comment type="caution">
    <text evidence="4">The sequence shown here is derived from an EMBL/GenBank/DDBJ whole genome shotgun (WGS) entry which is preliminary data.</text>
</comment>
<evidence type="ECO:0000313" key="5">
    <source>
        <dbReference type="Proteomes" id="UP000438106"/>
    </source>
</evidence>
<dbReference type="Pfam" id="PF05426">
    <property type="entry name" value="Alginate_lyase"/>
    <property type="match status" value="1"/>
</dbReference>